<organism evidence="3 4">
    <name type="scientific">Didymosphaeria variabile</name>
    <dbReference type="NCBI Taxonomy" id="1932322"/>
    <lineage>
        <taxon>Eukaryota</taxon>
        <taxon>Fungi</taxon>
        <taxon>Dikarya</taxon>
        <taxon>Ascomycota</taxon>
        <taxon>Pezizomycotina</taxon>
        <taxon>Dothideomycetes</taxon>
        <taxon>Pleosporomycetidae</taxon>
        <taxon>Pleosporales</taxon>
        <taxon>Massarineae</taxon>
        <taxon>Didymosphaeriaceae</taxon>
        <taxon>Didymosphaeria</taxon>
    </lineage>
</organism>
<dbReference type="EMBL" id="JAPEUX010000006">
    <property type="protein sequence ID" value="KAJ4350276.1"/>
    <property type="molecule type" value="Genomic_DNA"/>
</dbReference>
<dbReference type="Gene3D" id="1.10.357.40">
    <property type="entry name" value="YbiA-like"/>
    <property type="match status" value="1"/>
</dbReference>
<reference evidence="3" key="1">
    <citation type="submission" date="2022-10" db="EMBL/GenBank/DDBJ databases">
        <title>Tapping the CABI collections for fungal endophytes: first genome assemblies for Collariella, Neodidymelliopsis, Ascochyta clinopodiicola, Didymella pomorum, Didymosphaeria variabile, Neocosmospora piperis and Neocucurbitaria cava.</title>
        <authorList>
            <person name="Hill R."/>
        </authorList>
    </citation>
    <scope>NUCLEOTIDE SEQUENCE</scope>
    <source>
        <strain evidence="3">IMI 356815</strain>
    </source>
</reference>
<dbReference type="AlphaFoldDB" id="A0A9W8XGL4"/>
<proteinExistence type="predicted"/>
<gene>
    <name evidence="3" type="ORF">N0V89_008897</name>
</gene>
<dbReference type="NCBIfam" id="TIGR02464">
    <property type="entry name" value="ribofla_fusion"/>
    <property type="match status" value="1"/>
</dbReference>
<dbReference type="GeneID" id="80912427"/>
<protein>
    <recommendedName>
        <fullName evidence="2">NADAR domain-containing protein</fullName>
    </recommendedName>
</protein>
<dbReference type="InterPro" id="IPR037238">
    <property type="entry name" value="YbiA-like_sf"/>
</dbReference>
<evidence type="ECO:0000259" key="2">
    <source>
        <dbReference type="Pfam" id="PF08719"/>
    </source>
</evidence>
<dbReference type="Pfam" id="PF08719">
    <property type="entry name" value="NADAR"/>
    <property type="match status" value="1"/>
</dbReference>
<comment type="caution">
    <text evidence="3">The sequence shown here is derived from an EMBL/GenBank/DDBJ whole genome shotgun (WGS) entry which is preliminary data.</text>
</comment>
<feature type="domain" description="NADAR" evidence="2">
    <location>
        <begin position="16"/>
        <end position="170"/>
    </location>
</feature>
<keyword evidence="4" id="KW-1185">Reference proteome</keyword>
<sequence>MASSSSSQSQQDGPVYFWKPDQGHGYLGQWFWSPWSHEGDEYKTAEMWMMVGKAWLFGDEDVAREILAADNPRKQRALGRKVRNFDEKIWDASKLRIVEEGNYHKFTTSEDAESLKAMLLATGERELVEASPMDRIWGVGFAEKNAGHNRIRWGQNLLGKALMNVRQRLREESEQEKSKAERAEEKEQ</sequence>
<feature type="region of interest" description="Disordered" evidence="1">
    <location>
        <begin position="169"/>
        <end position="188"/>
    </location>
</feature>
<evidence type="ECO:0000313" key="4">
    <source>
        <dbReference type="Proteomes" id="UP001140513"/>
    </source>
</evidence>
<dbReference type="OrthoDB" id="206452at2759"/>
<name>A0A9W8XGL4_9PLEO</name>
<accession>A0A9W8XGL4</accession>
<dbReference type="InterPro" id="IPR012816">
    <property type="entry name" value="NADAR"/>
</dbReference>
<dbReference type="RefSeq" id="XP_056069206.1">
    <property type="nucleotide sequence ID" value="XM_056217650.1"/>
</dbReference>
<evidence type="ECO:0000313" key="3">
    <source>
        <dbReference type="EMBL" id="KAJ4350276.1"/>
    </source>
</evidence>
<dbReference type="CDD" id="cd15457">
    <property type="entry name" value="NADAR"/>
    <property type="match status" value="1"/>
</dbReference>
<dbReference type="Proteomes" id="UP001140513">
    <property type="component" value="Unassembled WGS sequence"/>
</dbReference>
<evidence type="ECO:0000256" key="1">
    <source>
        <dbReference type="SAM" id="MobiDB-lite"/>
    </source>
</evidence>
<dbReference type="SUPFAM" id="SSF143990">
    <property type="entry name" value="YbiA-like"/>
    <property type="match status" value="1"/>
</dbReference>